<dbReference type="PROSITE" id="PS51186">
    <property type="entry name" value="GNAT"/>
    <property type="match status" value="2"/>
</dbReference>
<keyword evidence="1" id="KW-0808">Transferase</keyword>
<dbReference type="InterPro" id="IPR050832">
    <property type="entry name" value="Bact_Acetyltransf"/>
</dbReference>
<dbReference type="RefSeq" id="WP_028964429.1">
    <property type="nucleotide sequence ID" value="NZ_ASHX02000001.1"/>
</dbReference>
<keyword evidence="5" id="KW-1185">Reference proteome</keyword>
<comment type="caution">
    <text evidence="4">The sequence shown here is derived from an EMBL/GenBank/DDBJ whole genome shotgun (WGS) entry which is preliminary data.</text>
</comment>
<accession>A0A1D3E193</accession>
<dbReference type="PANTHER" id="PTHR43877:SF1">
    <property type="entry name" value="ACETYLTRANSFERASE"/>
    <property type="match status" value="1"/>
</dbReference>
<dbReference type="Gene3D" id="3.40.630.30">
    <property type="match status" value="1"/>
</dbReference>
<dbReference type="AlphaFoldDB" id="A0A1D3E193"/>
<evidence type="ECO:0000259" key="3">
    <source>
        <dbReference type="PROSITE" id="PS51186"/>
    </source>
</evidence>
<evidence type="ECO:0000313" key="4">
    <source>
        <dbReference type="EMBL" id="OEJ98318.1"/>
    </source>
</evidence>
<dbReference type="PANTHER" id="PTHR43877">
    <property type="entry name" value="AMINOALKYLPHOSPHONATE N-ACETYLTRANSFERASE-RELATED-RELATED"/>
    <property type="match status" value="1"/>
</dbReference>
<dbReference type="GO" id="GO:0016747">
    <property type="term" value="F:acyltransferase activity, transferring groups other than amino-acyl groups"/>
    <property type="evidence" value="ECO:0007669"/>
    <property type="project" value="InterPro"/>
</dbReference>
<dbReference type="EMBL" id="ASHX02000001">
    <property type="protein sequence ID" value="OEJ98318.1"/>
    <property type="molecule type" value="Genomic_DNA"/>
</dbReference>
<proteinExistence type="predicted"/>
<feature type="domain" description="N-acetyltransferase" evidence="3">
    <location>
        <begin position="159"/>
        <end position="307"/>
    </location>
</feature>
<dbReference type="InterPro" id="IPR000182">
    <property type="entry name" value="GNAT_dom"/>
</dbReference>
<dbReference type="InterPro" id="IPR016181">
    <property type="entry name" value="Acyl_CoA_acyltransferase"/>
</dbReference>
<feature type="domain" description="N-acetyltransferase" evidence="3">
    <location>
        <begin position="3"/>
        <end position="155"/>
    </location>
</feature>
<evidence type="ECO:0000256" key="1">
    <source>
        <dbReference type="ARBA" id="ARBA00022679"/>
    </source>
</evidence>
<evidence type="ECO:0000256" key="2">
    <source>
        <dbReference type="ARBA" id="ARBA00023315"/>
    </source>
</evidence>
<dbReference type="CDD" id="cd04301">
    <property type="entry name" value="NAT_SF"/>
    <property type="match status" value="1"/>
</dbReference>
<dbReference type="STRING" id="1306406.J116_023000"/>
<organism evidence="4 5">
    <name type="scientific">Streptomyces thermolilacinus SPC6</name>
    <dbReference type="NCBI Taxonomy" id="1306406"/>
    <lineage>
        <taxon>Bacteria</taxon>
        <taxon>Bacillati</taxon>
        <taxon>Actinomycetota</taxon>
        <taxon>Actinomycetes</taxon>
        <taxon>Kitasatosporales</taxon>
        <taxon>Streptomycetaceae</taxon>
        <taxon>Streptomyces</taxon>
    </lineage>
</organism>
<dbReference type="SUPFAM" id="SSF55729">
    <property type="entry name" value="Acyl-CoA N-acyltransferases (Nat)"/>
    <property type="match status" value="2"/>
</dbReference>
<name>A0A1D3E193_9ACTN</name>
<protein>
    <submittedName>
        <fullName evidence="4">GNAT family N-acetyltransferase</fullName>
    </submittedName>
</protein>
<reference evidence="4 5" key="1">
    <citation type="journal article" date="2013" name="Genome Announc.">
        <title>Genome Sequence of Streptomyces violaceusniger Strain SPC6, a Halotolerant Streptomycete That Exhibits Rapid Growth and Development.</title>
        <authorList>
            <person name="Chen X."/>
            <person name="Zhang B."/>
            <person name="Zhang W."/>
            <person name="Wu X."/>
            <person name="Zhang M."/>
            <person name="Chen T."/>
            <person name="Liu G."/>
            <person name="Dyson P."/>
        </authorList>
    </citation>
    <scope>NUCLEOTIDE SEQUENCE [LARGE SCALE GENOMIC DNA]</scope>
    <source>
        <strain evidence="4 5">SPC6</strain>
    </source>
</reference>
<evidence type="ECO:0000313" key="5">
    <source>
        <dbReference type="Proteomes" id="UP000095329"/>
    </source>
</evidence>
<dbReference type="Proteomes" id="UP000095329">
    <property type="component" value="Unassembled WGS sequence"/>
</dbReference>
<keyword evidence="2" id="KW-0012">Acyltransferase</keyword>
<dbReference type="OrthoDB" id="4119890at2"/>
<dbReference type="eggNOG" id="COG1247">
    <property type="taxonomic scope" value="Bacteria"/>
</dbReference>
<sequence length="307" mass="32875">MTVIVREFQPADAAAAVRVRRAAAPYTVTTPASMVNEHRAAPPARRYLMLVAERDGEVVGYANAGLAYESSEPGQAFATPLVDPAHRGHGVGGALLGTAEEYLAGLGAREVYTWVLDAPECRAFAGARGYRPTRTLRYQRLDLASAALPEPPDVLPPGVELRTAADFAADPRPVYAADVEVTADEPTDIPFGPVDYEEWLADTWNDPLLDRELTAVVLVDGAVAAFSAAHTDGEGRYVSAMTGTLRAHRGRGLATLAKAESLRRARAAGCVEAYTSNDSENGPMLAINRRFGYEPCATEVRHVRTLG</sequence>
<dbReference type="Pfam" id="PF00583">
    <property type="entry name" value="Acetyltransf_1"/>
    <property type="match status" value="2"/>
</dbReference>
<gene>
    <name evidence="4" type="ORF">J116_023000</name>
</gene>